<organism evidence="1 2">
    <name type="scientific">Candidatus Methylophosphatis roskildensis</name>
    <dbReference type="NCBI Taxonomy" id="2899263"/>
    <lineage>
        <taxon>Bacteria</taxon>
        <taxon>Pseudomonadati</taxon>
        <taxon>Pseudomonadota</taxon>
        <taxon>Betaproteobacteria</taxon>
        <taxon>Nitrosomonadales</taxon>
        <taxon>Sterolibacteriaceae</taxon>
        <taxon>Candidatus Methylophosphatis</taxon>
    </lineage>
</organism>
<name>A0A9D7E577_9PROT</name>
<dbReference type="AlphaFoldDB" id="A0A9D7E577"/>
<protein>
    <submittedName>
        <fullName evidence="1">Type II toxin-antitoxin system VapC family toxin</fullName>
    </submittedName>
</protein>
<dbReference type="EMBL" id="JADJEV010000004">
    <property type="protein sequence ID" value="MBK6974037.1"/>
    <property type="molecule type" value="Genomic_DNA"/>
</dbReference>
<evidence type="ECO:0000313" key="1">
    <source>
        <dbReference type="EMBL" id="MBK6974037.1"/>
    </source>
</evidence>
<evidence type="ECO:0000313" key="2">
    <source>
        <dbReference type="Proteomes" id="UP000807785"/>
    </source>
</evidence>
<dbReference type="Gene3D" id="3.40.50.1010">
    <property type="entry name" value="5'-nuclease"/>
    <property type="match status" value="1"/>
</dbReference>
<dbReference type="CDD" id="cd09873">
    <property type="entry name" value="PIN_Pae0151-like"/>
    <property type="match status" value="1"/>
</dbReference>
<proteinExistence type="predicted"/>
<sequence>MKKELDAKESDVALTALAAARIEWIPIKPLMSHVLELAVRLDHPAYDCTYLAAAMHIGVPMVTANGRFVRRCRRSDAKDLAPFVRLLGEPLDISPH</sequence>
<dbReference type="SUPFAM" id="SSF88723">
    <property type="entry name" value="PIN domain-like"/>
    <property type="match status" value="1"/>
</dbReference>
<reference evidence="2" key="1">
    <citation type="journal article" date="2021" name="Nat. Commun.">
        <title>Connecting structure to function with the recovery of over 1000 high-quality metagenome-assembled genomes from activated sludge using long-read sequencing.</title>
        <authorList>
            <person name="Singleton C.M."/>
            <person name="Petriglieri F."/>
            <person name="Kristensen J.M."/>
            <person name="Kirkegaard R.H."/>
            <person name="Michaelsen T.Y."/>
            <person name="Andersen M.H."/>
            <person name="Kondrotaite Z."/>
            <person name="Karst S.M."/>
            <person name="Dueholm M.S."/>
            <person name="Nielsen P.H."/>
            <person name="Albertsen M."/>
        </authorList>
    </citation>
    <scope>NUCLEOTIDE SEQUENCE [LARGE SCALE GENOMIC DNA]</scope>
</reference>
<dbReference type="Proteomes" id="UP000807785">
    <property type="component" value="Unassembled WGS sequence"/>
</dbReference>
<dbReference type="InterPro" id="IPR029060">
    <property type="entry name" value="PIN-like_dom_sf"/>
</dbReference>
<accession>A0A9D7E577</accession>
<dbReference type="InterPro" id="IPR044153">
    <property type="entry name" value="PIN_Pae0151-like"/>
</dbReference>
<gene>
    <name evidence="1" type="ORF">IPH26_14245</name>
</gene>
<comment type="caution">
    <text evidence="1">The sequence shown here is derived from an EMBL/GenBank/DDBJ whole genome shotgun (WGS) entry which is preliminary data.</text>
</comment>